<gene>
    <name evidence="2" type="ORF">DW352_07440</name>
</gene>
<organism evidence="2 3">
    <name type="scientific">Pseudolabrys taiwanensis</name>
    <dbReference type="NCBI Taxonomy" id="331696"/>
    <lineage>
        <taxon>Bacteria</taxon>
        <taxon>Pseudomonadati</taxon>
        <taxon>Pseudomonadota</taxon>
        <taxon>Alphaproteobacteria</taxon>
        <taxon>Hyphomicrobiales</taxon>
        <taxon>Xanthobacteraceae</taxon>
        <taxon>Pseudolabrys</taxon>
    </lineage>
</organism>
<evidence type="ECO:0000313" key="2">
    <source>
        <dbReference type="EMBL" id="AXK80366.1"/>
    </source>
</evidence>
<name>A0A345ZTW9_9HYPH</name>
<dbReference type="EMBL" id="CP031417">
    <property type="protein sequence ID" value="AXK80366.1"/>
    <property type="molecule type" value="Genomic_DNA"/>
</dbReference>
<feature type="domain" description="Recombinase-like" evidence="1">
    <location>
        <begin position="5"/>
        <end position="75"/>
    </location>
</feature>
<reference evidence="2 3" key="1">
    <citation type="submission" date="2018-07" db="EMBL/GenBank/DDBJ databases">
        <authorList>
            <person name="Quirk P.G."/>
            <person name="Krulwich T.A."/>
        </authorList>
    </citation>
    <scope>NUCLEOTIDE SEQUENCE [LARGE SCALE GENOMIC DNA]</scope>
    <source>
        <strain evidence="2 3">CC-BB4</strain>
    </source>
</reference>
<evidence type="ECO:0000313" key="3">
    <source>
        <dbReference type="Proteomes" id="UP000254889"/>
    </source>
</evidence>
<sequence length="75" mass="8186">MSRYQYPYLSAHQTREAEPTAWQMELAAAIEGIFAKGGQSLDELIAGLNGSRVRPPGGGDWTAEKYTALMRELGA</sequence>
<proteinExistence type="predicted"/>
<dbReference type="AlphaFoldDB" id="A0A345ZTW9"/>
<dbReference type="InterPro" id="IPR046789">
    <property type="entry name" value="HTH_62"/>
</dbReference>
<dbReference type="Proteomes" id="UP000254889">
    <property type="component" value="Chromosome"/>
</dbReference>
<accession>A0A345ZTW9</accession>
<protein>
    <recommendedName>
        <fullName evidence="1">Recombinase-like domain-containing protein</fullName>
    </recommendedName>
</protein>
<dbReference type="RefSeq" id="WP_115689944.1">
    <property type="nucleotide sequence ID" value="NZ_CP031417.1"/>
</dbReference>
<dbReference type="OrthoDB" id="6909982at2"/>
<dbReference type="KEGG" id="ptaw:DW352_07440"/>
<keyword evidence="3" id="KW-1185">Reference proteome</keyword>
<dbReference type="Pfam" id="PF20552">
    <property type="entry name" value="HTH_62"/>
    <property type="match status" value="1"/>
</dbReference>
<evidence type="ECO:0000259" key="1">
    <source>
        <dbReference type="Pfam" id="PF20552"/>
    </source>
</evidence>